<dbReference type="InterPro" id="IPR051675">
    <property type="entry name" value="Endo/Exo/Phosphatase_dom_1"/>
</dbReference>
<dbReference type="SUPFAM" id="SSF81585">
    <property type="entry name" value="PsbU/PolX domain-like"/>
    <property type="match status" value="1"/>
</dbReference>
<dbReference type="InterPro" id="IPR010994">
    <property type="entry name" value="RuvA_2-like"/>
</dbReference>
<feature type="compositionally biased region" description="Low complexity" evidence="1">
    <location>
        <begin position="41"/>
        <end position="51"/>
    </location>
</feature>
<dbReference type="SMART" id="SM00278">
    <property type="entry name" value="HhH1"/>
    <property type="match status" value="2"/>
</dbReference>
<sequence length="136" mass="14644">MGPTLAKKIVAHRPYKSLEELGKAGLTPEQIEALKSRLTVGSPPASSSSEGGEADKLVRPQTAAAKGKSPEKLAPGQKVNLNTASQQELEKLPGIGPKKAQDIIAGRPYKNIKDLMKVKGIKKRTFEKLKDYLTVD</sequence>
<proteinExistence type="predicted"/>
<evidence type="ECO:0000313" key="3">
    <source>
        <dbReference type="EMBL" id="HGZ11290.1"/>
    </source>
</evidence>
<comment type="caution">
    <text evidence="3">The sequence shown here is derived from an EMBL/GenBank/DDBJ whole genome shotgun (WGS) entry which is preliminary data.</text>
</comment>
<feature type="domain" description="Helix-hairpin-helix DNA-binding motif class 1" evidence="2">
    <location>
        <begin position="87"/>
        <end position="106"/>
    </location>
</feature>
<dbReference type="Pfam" id="PF12836">
    <property type="entry name" value="HHH_3"/>
    <property type="match status" value="1"/>
</dbReference>
<gene>
    <name evidence="3" type="ORF">ENW48_03610</name>
</gene>
<dbReference type="AlphaFoldDB" id="A0A7C5AKY3"/>
<accession>A0A7C5AKY3</accession>
<feature type="region of interest" description="Disordered" evidence="1">
    <location>
        <begin position="37"/>
        <end position="80"/>
    </location>
</feature>
<dbReference type="Gene3D" id="1.10.150.320">
    <property type="entry name" value="Photosystem II 12 kDa extrinsic protein"/>
    <property type="match status" value="2"/>
</dbReference>
<dbReference type="GO" id="GO:0015627">
    <property type="term" value="C:type II protein secretion system complex"/>
    <property type="evidence" value="ECO:0007669"/>
    <property type="project" value="TreeGrafter"/>
</dbReference>
<name>A0A7C5AKY3_9BACT</name>
<dbReference type="InterPro" id="IPR004509">
    <property type="entry name" value="Competence_ComEA_HhH"/>
</dbReference>
<evidence type="ECO:0000256" key="1">
    <source>
        <dbReference type="SAM" id="MobiDB-lite"/>
    </source>
</evidence>
<dbReference type="PANTHER" id="PTHR21180:SF32">
    <property type="entry name" value="ENDONUCLEASE_EXONUCLEASE_PHOSPHATASE FAMILY DOMAIN-CONTAINING PROTEIN 1"/>
    <property type="match status" value="1"/>
</dbReference>
<dbReference type="SUPFAM" id="SSF47781">
    <property type="entry name" value="RuvA domain 2-like"/>
    <property type="match status" value="1"/>
</dbReference>
<keyword evidence="3" id="KW-0238">DNA-binding</keyword>
<evidence type="ECO:0000259" key="2">
    <source>
        <dbReference type="SMART" id="SM00278"/>
    </source>
</evidence>
<dbReference type="InterPro" id="IPR003583">
    <property type="entry name" value="Hlx-hairpin-Hlx_DNA-bd_motif"/>
</dbReference>
<dbReference type="GO" id="GO:0003677">
    <property type="term" value="F:DNA binding"/>
    <property type="evidence" value="ECO:0007669"/>
    <property type="project" value="UniProtKB-KW"/>
</dbReference>
<dbReference type="PANTHER" id="PTHR21180">
    <property type="entry name" value="ENDONUCLEASE/EXONUCLEASE/PHOSPHATASE FAMILY DOMAIN-CONTAINING PROTEIN 1"/>
    <property type="match status" value="1"/>
</dbReference>
<reference evidence="3" key="1">
    <citation type="journal article" date="2020" name="mSystems">
        <title>Genome- and Community-Level Interaction Insights into Carbon Utilization and Element Cycling Functions of Hydrothermarchaeota in Hydrothermal Sediment.</title>
        <authorList>
            <person name="Zhou Z."/>
            <person name="Liu Y."/>
            <person name="Xu W."/>
            <person name="Pan J."/>
            <person name="Luo Z.H."/>
            <person name="Li M."/>
        </authorList>
    </citation>
    <scope>NUCLEOTIDE SEQUENCE [LARGE SCALE GENOMIC DNA]</scope>
    <source>
        <strain evidence="3">SpSt-853</strain>
    </source>
</reference>
<organism evidence="3">
    <name type="scientific">Desulfobacca acetoxidans</name>
    <dbReference type="NCBI Taxonomy" id="60893"/>
    <lineage>
        <taxon>Bacteria</taxon>
        <taxon>Pseudomonadati</taxon>
        <taxon>Thermodesulfobacteriota</taxon>
        <taxon>Desulfobaccia</taxon>
        <taxon>Desulfobaccales</taxon>
        <taxon>Desulfobaccaceae</taxon>
        <taxon>Desulfobacca</taxon>
    </lineage>
</organism>
<feature type="domain" description="Helix-hairpin-helix DNA-binding motif class 1" evidence="2">
    <location>
        <begin position="113"/>
        <end position="132"/>
    </location>
</feature>
<dbReference type="GO" id="GO:0006281">
    <property type="term" value="P:DNA repair"/>
    <property type="evidence" value="ECO:0007669"/>
    <property type="project" value="InterPro"/>
</dbReference>
<dbReference type="EMBL" id="DTKJ01000022">
    <property type="protein sequence ID" value="HGZ11290.1"/>
    <property type="molecule type" value="Genomic_DNA"/>
</dbReference>
<protein>
    <submittedName>
        <fullName evidence="3">DNA-binding protein</fullName>
    </submittedName>
</protein>
<dbReference type="NCBIfam" id="TIGR00426">
    <property type="entry name" value="competence protein ComEA helix-hairpin-helix repeat region"/>
    <property type="match status" value="1"/>
</dbReference>
<dbReference type="GO" id="GO:0015628">
    <property type="term" value="P:protein secretion by the type II secretion system"/>
    <property type="evidence" value="ECO:0007669"/>
    <property type="project" value="TreeGrafter"/>
</dbReference>